<name>A0AAP0HY52_9MAGN</name>
<evidence type="ECO:0000256" key="1">
    <source>
        <dbReference type="ARBA" id="ARBA00004496"/>
    </source>
</evidence>
<organism evidence="5 6">
    <name type="scientific">Stephania japonica</name>
    <dbReference type="NCBI Taxonomy" id="461633"/>
    <lineage>
        <taxon>Eukaryota</taxon>
        <taxon>Viridiplantae</taxon>
        <taxon>Streptophyta</taxon>
        <taxon>Embryophyta</taxon>
        <taxon>Tracheophyta</taxon>
        <taxon>Spermatophyta</taxon>
        <taxon>Magnoliopsida</taxon>
        <taxon>Ranunculales</taxon>
        <taxon>Menispermaceae</taxon>
        <taxon>Menispermoideae</taxon>
        <taxon>Cissampelideae</taxon>
        <taxon>Stephania</taxon>
    </lineage>
</organism>
<dbReference type="PANTHER" id="PTHR12299:SF17">
    <property type="entry name" value="AT19571P-RELATED"/>
    <property type="match status" value="1"/>
</dbReference>
<evidence type="ECO:0000256" key="3">
    <source>
        <dbReference type="SAM" id="MobiDB-lite"/>
    </source>
</evidence>
<dbReference type="Proteomes" id="UP001417504">
    <property type="component" value="Unassembled WGS sequence"/>
</dbReference>
<evidence type="ECO:0000256" key="2">
    <source>
        <dbReference type="ARBA" id="ARBA00022490"/>
    </source>
</evidence>
<accession>A0AAP0HY52</accession>
<dbReference type="InterPro" id="IPR006861">
    <property type="entry name" value="HABP4_PAIRBP1-bd"/>
</dbReference>
<protein>
    <recommendedName>
        <fullName evidence="4">Hyaluronan/mRNA-binding protein domain-containing protein</fullName>
    </recommendedName>
</protein>
<proteinExistence type="predicted"/>
<comment type="subcellular location">
    <subcellularLocation>
        <location evidence="1">Cytoplasm</location>
    </subcellularLocation>
</comment>
<feature type="compositionally biased region" description="Basic and acidic residues" evidence="3">
    <location>
        <begin position="81"/>
        <end position="94"/>
    </location>
</feature>
<reference evidence="5 6" key="1">
    <citation type="submission" date="2024-01" db="EMBL/GenBank/DDBJ databases">
        <title>Genome assemblies of Stephania.</title>
        <authorList>
            <person name="Yang L."/>
        </authorList>
    </citation>
    <scope>NUCLEOTIDE SEQUENCE [LARGE SCALE GENOMIC DNA]</scope>
    <source>
        <strain evidence="5">QJT</strain>
        <tissue evidence="5">Leaf</tissue>
    </source>
</reference>
<feature type="region of interest" description="Disordered" evidence="3">
    <location>
        <begin position="203"/>
        <end position="245"/>
    </location>
</feature>
<dbReference type="InterPro" id="IPR039764">
    <property type="entry name" value="HABP4/SERBP1-like"/>
</dbReference>
<feature type="compositionally biased region" description="Basic and acidic residues" evidence="3">
    <location>
        <begin position="152"/>
        <end position="169"/>
    </location>
</feature>
<feature type="compositionally biased region" description="Basic and acidic residues" evidence="3">
    <location>
        <begin position="226"/>
        <end position="245"/>
    </location>
</feature>
<dbReference type="Pfam" id="PF04774">
    <property type="entry name" value="HABP4_PAI-RBP1"/>
    <property type="match status" value="1"/>
</dbReference>
<dbReference type="SMART" id="SM01233">
    <property type="entry name" value="HABP4_PAI-RBP1"/>
    <property type="match status" value="1"/>
</dbReference>
<feature type="compositionally biased region" description="Gly residues" evidence="3">
    <location>
        <begin position="67"/>
        <end position="77"/>
    </location>
</feature>
<dbReference type="GO" id="GO:0005737">
    <property type="term" value="C:cytoplasm"/>
    <property type="evidence" value="ECO:0007669"/>
    <property type="project" value="UniProtKB-SubCell"/>
</dbReference>
<keyword evidence="2" id="KW-0963">Cytoplasm</keyword>
<dbReference type="Pfam" id="PF09598">
    <property type="entry name" value="Stm1_N"/>
    <property type="match status" value="1"/>
</dbReference>
<sequence length="379" mass="41869">MATINPFDLLGDDENDDPSQLIALHQQKIATLKAAAAEAPAKLPSKPLPPSKLVAEAKKETGAAVPRGGGRGGFGRGRGGRGRDFRSDGRENGYSRDANGTVENGDLTGHEERGRGSYGGPRQPYRGGRRGGFANGDAERDGGWRNSYANRGAERDTERPPRRQFDRRGAYGWENEDIKKDETAFENNGEAIDVSVVTQEVDGMGKIEKKDPIHEKPDGELVSEANKQEKEVAQDEVDKKENEDKEMTLDEYQKILEEKRKALVAMKAEERKVDLDKEFQSMQQLSLKKGSNEVFIKLSADKDTGKKKEESSKDERIKKSVSINEFLKPADGERYFSPRGRRGRGRGDHLNPRGNFGGRSMSLTAAPAIESPGEFPPLK</sequence>
<dbReference type="EMBL" id="JBBNAE010000008">
    <property type="protein sequence ID" value="KAK9102177.1"/>
    <property type="molecule type" value="Genomic_DNA"/>
</dbReference>
<comment type="caution">
    <text evidence="5">The sequence shown here is derived from an EMBL/GenBank/DDBJ whole genome shotgun (WGS) entry which is preliminary data.</text>
</comment>
<dbReference type="PANTHER" id="PTHR12299">
    <property type="entry name" value="HYALURONIC ACID-BINDING PROTEIN 4"/>
    <property type="match status" value="1"/>
</dbReference>
<feature type="compositionally biased region" description="Basic and acidic residues" evidence="3">
    <location>
        <begin position="203"/>
        <end position="219"/>
    </location>
</feature>
<feature type="region of interest" description="Disordered" evidence="3">
    <location>
        <begin position="58"/>
        <end position="175"/>
    </location>
</feature>
<feature type="region of interest" description="Disordered" evidence="3">
    <location>
        <begin position="330"/>
        <end position="379"/>
    </location>
</feature>
<dbReference type="AlphaFoldDB" id="A0AAP0HY52"/>
<keyword evidence="6" id="KW-1185">Reference proteome</keyword>
<evidence type="ECO:0000259" key="4">
    <source>
        <dbReference type="SMART" id="SM01233"/>
    </source>
</evidence>
<evidence type="ECO:0000313" key="5">
    <source>
        <dbReference type="EMBL" id="KAK9102177.1"/>
    </source>
</evidence>
<dbReference type="InterPro" id="IPR019084">
    <property type="entry name" value="STM1-like_N"/>
</dbReference>
<dbReference type="GO" id="GO:0003723">
    <property type="term" value="F:RNA binding"/>
    <property type="evidence" value="ECO:0007669"/>
    <property type="project" value="InterPro"/>
</dbReference>
<feature type="domain" description="Hyaluronan/mRNA-binding protein" evidence="4">
    <location>
        <begin position="161"/>
        <end position="274"/>
    </location>
</feature>
<evidence type="ECO:0000313" key="6">
    <source>
        <dbReference type="Proteomes" id="UP001417504"/>
    </source>
</evidence>
<dbReference type="GO" id="GO:0005634">
    <property type="term" value="C:nucleus"/>
    <property type="evidence" value="ECO:0007669"/>
    <property type="project" value="TreeGrafter"/>
</dbReference>
<gene>
    <name evidence="5" type="ORF">Sjap_019431</name>
</gene>